<evidence type="ECO:0000259" key="3">
    <source>
        <dbReference type="SMART" id="SM00856"/>
    </source>
</evidence>
<gene>
    <name evidence="4" type="ORF">F511_03345</name>
</gene>
<dbReference type="InterPro" id="IPR035513">
    <property type="entry name" value="Invertase/methylesterase_inhib"/>
</dbReference>
<dbReference type="PANTHER" id="PTHR31080">
    <property type="entry name" value="PECTINESTERASE INHIBITOR-LIKE"/>
    <property type="match status" value="1"/>
</dbReference>
<dbReference type="NCBIfam" id="TIGR01614">
    <property type="entry name" value="PME_inhib"/>
    <property type="match status" value="1"/>
</dbReference>
<feature type="chain" id="PRO_5016436010" evidence="2">
    <location>
        <begin position="29"/>
        <end position="212"/>
    </location>
</feature>
<keyword evidence="5" id="KW-1185">Reference proteome</keyword>
<name>A0A2Z7BI21_9LAMI</name>
<proteinExistence type="predicted"/>
<dbReference type="CDD" id="cd15798">
    <property type="entry name" value="PMEI-like_3"/>
    <property type="match status" value="1"/>
</dbReference>
<dbReference type="SMART" id="SM00856">
    <property type="entry name" value="PMEI"/>
    <property type="match status" value="1"/>
</dbReference>
<evidence type="ECO:0000256" key="1">
    <source>
        <dbReference type="ARBA" id="ARBA00022729"/>
    </source>
</evidence>
<dbReference type="GO" id="GO:0004857">
    <property type="term" value="F:enzyme inhibitor activity"/>
    <property type="evidence" value="ECO:0007669"/>
    <property type="project" value="InterPro"/>
</dbReference>
<accession>A0A2Z7BI21</accession>
<dbReference type="SUPFAM" id="SSF101148">
    <property type="entry name" value="Plant invertase/pectin methylesterase inhibitor"/>
    <property type="match status" value="1"/>
</dbReference>
<dbReference type="AlphaFoldDB" id="A0A2Z7BI21"/>
<dbReference type="InterPro" id="IPR051955">
    <property type="entry name" value="PME_Inhibitor"/>
</dbReference>
<feature type="domain" description="Pectinesterase inhibitor" evidence="3">
    <location>
        <begin position="34"/>
        <end position="192"/>
    </location>
</feature>
<reference evidence="4 5" key="1">
    <citation type="journal article" date="2015" name="Proc. Natl. Acad. Sci. U.S.A.">
        <title>The resurrection genome of Boea hygrometrica: A blueprint for survival of dehydration.</title>
        <authorList>
            <person name="Xiao L."/>
            <person name="Yang G."/>
            <person name="Zhang L."/>
            <person name="Yang X."/>
            <person name="Zhao S."/>
            <person name="Ji Z."/>
            <person name="Zhou Q."/>
            <person name="Hu M."/>
            <person name="Wang Y."/>
            <person name="Chen M."/>
            <person name="Xu Y."/>
            <person name="Jin H."/>
            <person name="Xiao X."/>
            <person name="Hu G."/>
            <person name="Bao F."/>
            <person name="Hu Y."/>
            <person name="Wan P."/>
            <person name="Li L."/>
            <person name="Deng X."/>
            <person name="Kuang T."/>
            <person name="Xiang C."/>
            <person name="Zhu J.K."/>
            <person name="Oliver M.J."/>
            <person name="He Y."/>
        </authorList>
    </citation>
    <scope>NUCLEOTIDE SEQUENCE [LARGE SCALE GENOMIC DNA]</scope>
    <source>
        <strain evidence="5">cv. XS01</strain>
    </source>
</reference>
<dbReference type="PANTHER" id="PTHR31080:SF303">
    <property type="entry name" value="PECTINESTERASE 1-LIKE"/>
    <property type="match status" value="1"/>
</dbReference>
<keyword evidence="1 2" id="KW-0732">Signal</keyword>
<organism evidence="4 5">
    <name type="scientific">Dorcoceras hygrometricum</name>
    <dbReference type="NCBI Taxonomy" id="472368"/>
    <lineage>
        <taxon>Eukaryota</taxon>
        <taxon>Viridiplantae</taxon>
        <taxon>Streptophyta</taxon>
        <taxon>Embryophyta</taxon>
        <taxon>Tracheophyta</taxon>
        <taxon>Spermatophyta</taxon>
        <taxon>Magnoliopsida</taxon>
        <taxon>eudicotyledons</taxon>
        <taxon>Gunneridae</taxon>
        <taxon>Pentapetalae</taxon>
        <taxon>asterids</taxon>
        <taxon>lamiids</taxon>
        <taxon>Lamiales</taxon>
        <taxon>Gesneriaceae</taxon>
        <taxon>Didymocarpoideae</taxon>
        <taxon>Trichosporeae</taxon>
        <taxon>Loxocarpinae</taxon>
        <taxon>Dorcoceras</taxon>
    </lineage>
</organism>
<evidence type="ECO:0000313" key="5">
    <source>
        <dbReference type="Proteomes" id="UP000250235"/>
    </source>
</evidence>
<dbReference type="Pfam" id="PF04043">
    <property type="entry name" value="PMEI"/>
    <property type="match status" value="1"/>
</dbReference>
<dbReference type="InterPro" id="IPR006501">
    <property type="entry name" value="Pectinesterase_inhib_dom"/>
</dbReference>
<evidence type="ECO:0000256" key="2">
    <source>
        <dbReference type="SAM" id="SignalP"/>
    </source>
</evidence>
<dbReference type="EMBL" id="KV006334">
    <property type="protein sequence ID" value="KZV33079.1"/>
    <property type="molecule type" value="Genomic_DNA"/>
</dbReference>
<dbReference type="Gene3D" id="1.20.140.40">
    <property type="entry name" value="Invertase/pectin methylesterase inhibitor family protein"/>
    <property type="match status" value="1"/>
</dbReference>
<protein>
    <submittedName>
        <fullName evidence="4">Pectinesterase</fullName>
    </submittedName>
</protein>
<feature type="signal peptide" evidence="2">
    <location>
        <begin position="1"/>
        <end position="28"/>
    </location>
</feature>
<sequence>MASYNENLIFLLLLLLITILFWAPSTGAESPECSKINSAKEICTLTQFPNSCYNTLVQGLAPNDTTQPEIIYMKSVQVAMAEVQRTAHDFSENGKLQKLVARLSNDKIPALSAMGTCREVLALAMDNVNQSSLMDGSSLEKSCDNIRTRLSAAATDLQTCQDGFEDLSMELRSIVVAKLKRSTEYTSNTLAIATEIGKCESATRKANSNARK</sequence>
<evidence type="ECO:0000313" key="4">
    <source>
        <dbReference type="EMBL" id="KZV33079.1"/>
    </source>
</evidence>
<dbReference type="OrthoDB" id="1740953at2759"/>
<dbReference type="Proteomes" id="UP000250235">
    <property type="component" value="Unassembled WGS sequence"/>
</dbReference>